<dbReference type="Pfam" id="PF08856">
    <property type="entry name" value="DUF1826"/>
    <property type="match status" value="1"/>
</dbReference>
<protein>
    <submittedName>
        <fullName evidence="1">DUF1826 domain-containing protein</fullName>
    </submittedName>
</protein>
<organism evidence="1 2">
    <name type="scientific">Acetobacter farinalis</name>
    <dbReference type="NCBI Taxonomy" id="1260984"/>
    <lineage>
        <taxon>Bacteria</taxon>
        <taxon>Pseudomonadati</taxon>
        <taxon>Pseudomonadota</taxon>
        <taxon>Alphaproteobacteria</taxon>
        <taxon>Acetobacterales</taxon>
        <taxon>Acetobacteraceae</taxon>
        <taxon>Acetobacter</taxon>
    </lineage>
</organism>
<accession>A0ABT3Q9N1</accession>
<dbReference type="InterPro" id="IPR014955">
    <property type="entry name" value="DUF1826"/>
</dbReference>
<sequence length="208" mass="22419">MAQNPAVSVSYPTPEAAFLGIRQADRHLAVAARALGRDLEKAARACLARGPSLILSAGTPDELARELMPVFPPAQRAVLEDALELADSYCAATGMEAVRFRLDRITDDSCCRFHVDHVVLRLLCTYVGPAVQWRMAAEGEVAPVQQVATGAVALLKGRCYPGWQPEGAVEHRSPPLSTLPVPTQRLVLTLDAPQACGMTEGQRRIVRA</sequence>
<evidence type="ECO:0000313" key="2">
    <source>
        <dbReference type="Proteomes" id="UP001526446"/>
    </source>
</evidence>
<evidence type="ECO:0000313" key="1">
    <source>
        <dbReference type="EMBL" id="MCX2561983.1"/>
    </source>
</evidence>
<reference evidence="1 2" key="1">
    <citation type="submission" date="2022-11" db="EMBL/GenBank/DDBJ databases">
        <title>Genome sequencing of Acetobacter type strain.</title>
        <authorList>
            <person name="Heo J."/>
            <person name="Lee D."/>
            <person name="Han B.-H."/>
            <person name="Hong S.-B."/>
            <person name="Kwon S.-W."/>
        </authorList>
    </citation>
    <scope>NUCLEOTIDE SEQUENCE [LARGE SCALE GENOMIC DNA]</scope>
    <source>
        <strain evidence="1 2">KACC 21251</strain>
    </source>
</reference>
<comment type="caution">
    <text evidence="1">The sequence shown here is derived from an EMBL/GenBank/DDBJ whole genome shotgun (WGS) entry which is preliminary data.</text>
</comment>
<proteinExistence type="predicted"/>
<name>A0ABT3Q9N1_9PROT</name>
<dbReference type="EMBL" id="JAPIUX010000018">
    <property type="protein sequence ID" value="MCX2561983.1"/>
    <property type="molecule type" value="Genomic_DNA"/>
</dbReference>
<keyword evidence="2" id="KW-1185">Reference proteome</keyword>
<dbReference type="RefSeq" id="WP_242007362.1">
    <property type="nucleotide sequence ID" value="NZ_JAPIUX010000018.1"/>
</dbReference>
<dbReference type="Proteomes" id="UP001526446">
    <property type="component" value="Unassembled WGS sequence"/>
</dbReference>
<gene>
    <name evidence="1" type="ORF">OQ252_11330</name>
</gene>